<evidence type="ECO:0000256" key="1">
    <source>
        <dbReference type="ARBA" id="ARBA00022574"/>
    </source>
</evidence>
<evidence type="ECO:0000256" key="4">
    <source>
        <dbReference type="SAM" id="MobiDB-lite"/>
    </source>
</evidence>
<feature type="domain" description="RING-type" evidence="5">
    <location>
        <begin position="796"/>
        <end position="834"/>
    </location>
</feature>
<feature type="compositionally biased region" description="Low complexity" evidence="4">
    <location>
        <begin position="176"/>
        <end position="187"/>
    </location>
</feature>
<reference evidence="7" key="1">
    <citation type="journal article" date="2016" name="Proc. Natl. Acad. Sci. U.S.A.">
        <title>Comparative genomics of biotechnologically important yeasts.</title>
        <authorList>
            <person name="Riley R."/>
            <person name="Haridas S."/>
            <person name="Wolfe K.H."/>
            <person name="Lopes M.R."/>
            <person name="Hittinger C.T."/>
            <person name="Goeker M."/>
            <person name="Salamov A.A."/>
            <person name="Wisecaver J.H."/>
            <person name="Long T.M."/>
            <person name="Calvey C.H."/>
            <person name="Aerts A.L."/>
            <person name="Barry K.W."/>
            <person name="Choi C."/>
            <person name="Clum A."/>
            <person name="Coughlan A.Y."/>
            <person name="Deshpande S."/>
            <person name="Douglass A.P."/>
            <person name="Hanson S.J."/>
            <person name="Klenk H.-P."/>
            <person name="LaButti K.M."/>
            <person name="Lapidus A."/>
            <person name="Lindquist E.A."/>
            <person name="Lipzen A.M."/>
            <person name="Meier-Kolthoff J.P."/>
            <person name="Ohm R.A."/>
            <person name="Otillar R.P."/>
            <person name="Pangilinan J.L."/>
            <person name="Peng Y."/>
            <person name="Rokas A."/>
            <person name="Rosa C.A."/>
            <person name="Scheuner C."/>
            <person name="Sibirny A.A."/>
            <person name="Slot J.C."/>
            <person name="Stielow J.B."/>
            <person name="Sun H."/>
            <person name="Kurtzman C.P."/>
            <person name="Blackwell M."/>
            <person name="Grigoriev I.V."/>
            <person name="Jeffries T.W."/>
        </authorList>
    </citation>
    <scope>NUCLEOTIDE SEQUENCE [LARGE SCALE GENOMIC DNA]</scope>
    <source>
        <strain evidence="7">NRRL Y-1626</strain>
    </source>
</reference>
<name>A0A1B7T9B5_9ASCO</name>
<dbReference type="PANTHER" id="PTHR46200">
    <property type="entry name" value="GATOR COMPLEX PROTEIN WDR24"/>
    <property type="match status" value="1"/>
</dbReference>
<dbReference type="GO" id="GO:1904263">
    <property type="term" value="P:positive regulation of TORC1 signaling"/>
    <property type="evidence" value="ECO:0007669"/>
    <property type="project" value="TreeGrafter"/>
</dbReference>
<dbReference type="GO" id="GO:0016239">
    <property type="term" value="P:positive regulation of macroautophagy"/>
    <property type="evidence" value="ECO:0007669"/>
    <property type="project" value="TreeGrafter"/>
</dbReference>
<dbReference type="Gene3D" id="3.30.40.10">
    <property type="entry name" value="Zinc/RING finger domain, C3HC4 (zinc finger)"/>
    <property type="match status" value="1"/>
</dbReference>
<feature type="region of interest" description="Disordered" evidence="4">
    <location>
        <begin position="435"/>
        <end position="468"/>
    </location>
</feature>
<organism evidence="6 7">
    <name type="scientific">Hanseniaspora valbyensis NRRL Y-1626</name>
    <dbReference type="NCBI Taxonomy" id="766949"/>
    <lineage>
        <taxon>Eukaryota</taxon>
        <taxon>Fungi</taxon>
        <taxon>Dikarya</taxon>
        <taxon>Ascomycota</taxon>
        <taxon>Saccharomycotina</taxon>
        <taxon>Saccharomycetes</taxon>
        <taxon>Saccharomycodales</taxon>
        <taxon>Saccharomycodaceae</taxon>
        <taxon>Hanseniaspora</taxon>
    </lineage>
</organism>
<dbReference type="Proteomes" id="UP000092321">
    <property type="component" value="Unassembled WGS sequence"/>
</dbReference>
<dbReference type="SUPFAM" id="SSF57850">
    <property type="entry name" value="RING/U-box"/>
    <property type="match status" value="1"/>
</dbReference>
<sequence length="842" mass="94980">MIQNGNGLDDTQVAISTNRQQMNNNITIYSPSRIYMPKHIVATRASSTGFVWFDDNHIFNIDKKNCINGFDLRKEPLMEENVGGKGLKWRDIEGDGLVFSMPIGVPSRYMPHDETDKFNKDALLPENQLEDVEEDGDDVTMGTPIKRIVGQLIEQDEKRSGTLSLLDRSATNSPVSSLLRQRGSLLRPASTCQGSPNESSSQTTGPNNSHNSFLMNLKNKKKMQQQQQHPYNDSFKNSPSHSHSPKERGNTTPVVSPFQQLLNAHSNWNSVTSHNSHQSHNPSISTALTSNSIMAPLPLPQSLIYALNIPLIMDKLVPPKIYDYLSINKDVQEEIETDIKISKIAGAPVETFKYLAKNLAYANISFASSVSSSSNSNVSTERRRKSIGMELERKEKLEREKIINDLGFHDDWLATAETHTKLEACSVVPHVEKEKEKHLNLNKENENEKEEKEEIEENEEKNLDNESKKINNDEDVNLKTEIKVSMKDYEKLFNICQHNADVYAKINDLSKSKIWRLIQKSISFHMEELETAYMQKTELEKENSFNKRVNSNEEAIVDDDFGIDDDEEEENFLESNTDLESQSSLSKSGSFVSSLKHRASSSNNFGNKFEQSIVPIKYVKVEDGNDNNQEAEKEKEEESDAKKKHLKTKKVTDPSFMTELQITLLKNNKPWALNNILPYFFKQCQKTGDLLTASLLLLSFHQLIPLTPKANAKSAIYDFICILHTYELFEVSAQLLKSCFFAKDILSMSNNNANTESDSLNNSSAQKNSIEEAVPSDGESVSMIIFDQSKIQNKTCVFCEGRITKNTIMLLKCGHIGHTPCLSTWFSSMGCLCPAGCIGKLI</sequence>
<dbReference type="Pfam" id="PF17120">
    <property type="entry name" value="zf-RING_16"/>
    <property type="match status" value="1"/>
</dbReference>
<dbReference type="GO" id="GO:0061700">
    <property type="term" value="C:GATOR2 complex"/>
    <property type="evidence" value="ECO:0007669"/>
    <property type="project" value="TreeGrafter"/>
</dbReference>
<comment type="caution">
    <text evidence="6">The sequence shown here is derived from an EMBL/GenBank/DDBJ whole genome shotgun (WGS) entry which is preliminary data.</text>
</comment>
<keyword evidence="3" id="KW-0479">Metal-binding</keyword>
<dbReference type="PROSITE" id="PS50089">
    <property type="entry name" value="ZF_RING_2"/>
    <property type="match status" value="1"/>
</dbReference>
<evidence type="ECO:0000259" key="5">
    <source>
        <dbReference type="PROSITE" id="PS50089"/>
    </source>
</evidence>
<evidence type="ECO:0000313" key="7">
    <source>
        <dbReference type="Proteomes" id="UP000092321"/>
    </source>
</evidence>
<keyword evidence="3" id="KW-0862">Zinc</keyword>
<protein>
    <recommendedName>
        <fullName evidence="5">RING-type domain-containing protein</fullName>
    </recommendedName>
</protein>
<feature type="region of interest" description="Disordered" evidence="4">
    <location>
        <begin position="620"/>
        <end position="648"/>
    </location>
</feature>
<dbReference type="PANTHER" id="PTHR46200:SF1">
    <property type="entry name" value="GATOR COMPLEX PROTEIN WDR24"/>
    <property type="match status" value="1"/>
</dbReference>
<evidence type="ECO:0000256" key="3">
    <source>
        <dbReference type="PROSITE-ProRule" id="PRU00175"/>
    </source>
</evidence>
<evidence type="ECO:0000256" key="2">
    <source>
        <dbReference type="ARBA" id="ARBA00022737"/>
    </source>
</evidence>
<dbReference type="EMBL" id="LXPE01000144">
    <property type="protein sequence ID" value="OBA25322.1"/>
    <property type="molecule type" value="Genomic_DNA"/>
</dbReference>
<keyword evidence="7" id="KW-1185">Reference proteome</keyword>
<dbReference type="InterPro" id="IPR013083">
    <property type="entry name" value="Znf_RING/FYVE/PHD"/>
</dbReference>
<evidence type="ECO:0000313" key="6">
    <source>
        <dbReference type="EMBL" id="OBA25322.1"/>
    </source>
</evidence>
<dbReference type="GO" id="GO:0005774">
    <property type="term" value="C:vacuolar membrane"/>
    <property type="evidence" value="ECO:0007669"/>
    <property type="project" value="TreeGrafter"/>
</dbReference>
<dbReference type="InterPro" id="IPR001841">
    <property type="entry name" value="Znf_RING"/>
</dbReference>
<feature type="compositionally biased region" description="Polar residues" evidence="4">
    <location>
        <begin position="190"/>
        <end position="213"/>
    </location>
</feature>
<keyword evidence="3" id="KW-0863">Zinc-finger</keyword>
<dbReference type="InterPro" id="IPR049566">
    <property type="entry name" value="WDR59_RTC1-like_RING_Znf"/>
</dbReference>
<feature type="compositionally biased region" description="Basic and acidic residues" evidence="4">
    <location>
        <begin position="435"/>
        <end position="452"/>
    </location>
</feature>
<dbReference type="GO" id="GO:0008270">
    <property type="term" value="F:zinc ion binding"/>
    <property type="evidence" value="ECO:0007669"/>
    <property type="project" value="UniProtKB-KW"/>
</dbReference>
<keyword evidence="2" id="KW-0677">Repeat</keyword>
<feature type="region of interest" description="Disordered" evidence="4">
    <location>
        <begin position="164"/>
        <end position="253"/>
    </location>
</feature>
<dbReference type="InterPro" id="IPR037590">
    <property type="entry name" value="WDR24"/>
</dbReference>
<dbReference type="GO" id="GO:0005829">
    <property type="term" value="C:cytosol"/>
    <property type="evidence" value="ECO:0007669"/>
    <property type="project" value="TreeGrafter"/>
</dbReference>
<feature type="compositionally biased region" description="Polar residues" evidence="4">
    <location>
        <begin position="229"/>
        <end position="242"/>
    </location>
</feature>
<proteinExistence type="predicted"/>
<dbReference type="AlphaFoldDB" id="A0A1B7T9B5"/>
<gene>
    <name evidence="6" type="ORF">HANVADRAFT_3871</name>
</gene>
<accession>A0A1B7T9B5</accession>
<keyword evidence="1" id="KW-0853">WD repeat</keyword>